<dbReference type="PANTHER" id="PTHR46796">
    <property type="entry name" value="HTH-TYPE TRANSCRIPTIONAL ACTIVATOR RHAS-RELATED"/>
    <property type="match status" value="1"/>
</dbReference>
<proteinExistence type="predicted"/>
<dbReference type="Pfam" id="PF12852">
    <property type="entry name" value="Cupin_6"/>
    <property type="match status" value="1"/>
</dbReference>
<evidence type="ECO:0000256" key="1">
    <source>
        <dbReference type="ARBA" id="ARBA00023015"/>
    </source>
</evidence>
<feature type="domain" description="HTH araC/xylS-type" evidence="4">
    <location>
        <begin position="182"/>
        <end position="280"/>
    </location>
</feature>
<evidence type="ECO:0000313" key="6">
    <source>
        <dbReference type="Proteomes" id="UP000763557"/>
    </source>
</evidence>
<dbReference type="SMART" id="SM00342">
    <property type="entry name" value="HTH_ARAC"/>
    <property type="match status" value="1"/>
</dbReference>
<evidence type="ECO:0000256" key="3">
    <source>
        <dbReference type="ARBA" id="ARBA00023163"/>
    </source>
</evidence>
<evidence type="ECO:0000259" key="4">
    <source>
        <dbReference type="PROSITE" id="PS01124"/>
    </source>
</evidence>
<dbReference type="InterPro" id="IPR018062">
    <property type="entry name" value="HTH_AraC-typ_CS"/>
</dbReference>
<dbReference type="Pfam" id="PF12833">
    <property type="entry name" value="HTH_18"/>
    <property type="match status" value="1"/>
</dbReference>
<dbReference type="RefSeq" id="WP_217280422.1">
    <property type="nucleotide sequence ID" value="NZ_JAAATY010000005.1"/>
</dbReference>
<reference evidence="5 6" key="1">
    <citation type="submission" date="2020-01" db="EMBL/GenBank/DDBJ databases">
        <title>Kibdelosporangium persica a novel Actinomycetes from a hot desert in Iran.</title>
        <authorList>
            <person name="Safaei N."/>
            <person name="Zaburannyi N."/>
            <person name="Mueller R."/>
            <person name="Wink J."/>
        </authorList>
    </citation>
    <scope>NUCLEOTIDE SEQUENCE [LARGE SCALE GENOMIC DNA]</scope>
    <source>
        <strain evidence="5 6">4NS15</strain>
    </source>
</reference>
<sequence length="284" mass="31016">MLADLLDGVRARGALFNQTALRPPWSLRFELGVELTLATMIRGDAWVIGDDRPAAIREGDIAIVKGAYTIADDPRTPPQYLVKDTDYCIDECVLPEGPSLLFSGAYQGSISERLLDALPRVAVVRSGTAMLDMIAGEMTRSRPGQRVVLDRMLDLLLVETLRTWFDQNEAPVWYRTSDPLVGDALRIMHDDPAHPWTVASLAAKIGTSRAALARRFTAQVGQPPIAYLTSWRIALAADLLRDTDATVASIARRVGYANAFALSAAFKRVRGTTPSGMRVAHSPS</sequence>
<comment type="caution">
    <text evidence="5">The sequence shown here is derived from an EMBL/GenBank/DDBJ whole genome shotgun (WGS) entry which is preliminary data.</text>
</comment>
<dbReference type="PROSITE" id="PS01124">
    <property type="entry name" value="HTH_ARAC_FAMILY_2"/>
    <property type="match status" value="1"/>
</dbReference>
<keyword evidence="2" id="KW-0238">DNA-binding</keyword>
<dbReference type="PANTHER" id="PTHR46796:SF13">
    <property type="entry name" value="HTH-TYPE TRANSCRIPTIONAL ACTIVATOR RHAS"/>
    <property type="match status" value="1"/>
</dbReference>
<dbReference type="Proteomes" id="UP000763557">
    <property type="component" value="Unassembled WGS sequence"/>
</dbReference>
<accession>A0ABX2F1W4</accession>
<dbReference type="InterPro" id="IPR018060">
    <property type="entry name" value="HTH_AraC"/>
</dbReference>
<keyword evidence="3" id="KW-0804">Transcription</keyword>
<dbReference type="InterPro" id="IPR032783">
    <property type="entry name" value="AraC_lig"/>
</dbReference>
<dbReference type="InterPro" id="IPR050204">
    <property type="entry name" value="AraC_XylS_family_regulators"/>
</dbReference>
<keyword evidence="1" id="KW-0805">Transcription regulation</keyword>
<keyword evidence="6" id="KW-1185">Reference proteome</keyword>
<protein>
    <submittedName>
        <fullName evidence="5">RCS-specific HTH-type transcriptional activator RclR</fullName>
    </submittedName>
</protein>
<name>A0ABX2F1W4_9PSEU</name>
<evidence type="ECO:0000256" key="2">
    <source>
        <dbReference type="ARBA" id="ARBA00023125"/>
    </source>
</evidence>
<dbReference type="EMBL" id="JAAATY010000005">
    <property type="protein sequence ID" value="NRN64981.1"/>
    <property type="molecule type" value="Genomic_DNA"/>
</dbReference>
<evidence type="ECO:0000313" key="5">
    <source>
        <dbReference type="EMBL" id="NRN64981.1"/>
    </source>
</evidence>
<gene>
    <name evidence="5" type="ORF">GC106_21870</name>
</gene>
<dbReference type="PROSITE" id="PS00041">
    <property type="entry name" value="HTH_ARAC_FAMILY_1"/>
    <property type="match status" value="1"/>
</dbReference>
<organism evidence="5 6">
    <name type="scientific">Kibdelosporangium persicum</name>
    <dbReference type="NCBI Taxonomy" id="2698649"/>
    <lineage>
        <taxon>Bacteria</taxon>
        <taxon>Bacillati</taxon>
        <taxon>Actinomycetota</taxon>
        <taxon>Actinomycetes</taxon>
        <taxon>Pseudonocardiales</taxon>
        <taxon>Pseudonocardiaceae</taxon>
        <taxon>Kibdelosporangium</taxon>
    </lineage>
</organism>